<organism evidence="2 3">
    <name type="scientific">Mycena rosella</name>
    <name type="common">Pink bonnet</name>
    <name type="synonym">Agaricus rosellus</name>
    <dbReference type="NCBI Taxonomy" id="1033263"/>
    <lineage>
        <taxon>Eukaryota</taxon>
        <taxon>Fungi</taxon>
        <taxon>Dikarya</taxon>
        <taxon>Basidiomycota</taxon>
        <taxon>Agaricomycotina</taxon>
        <taxon>Agaricomycetes</taxon>
        <taxon>Agaricomycetidae</taxon>
        <taxon>Agaricales</taxon>
        <taxon>Marasmiineae</taxon>
        <taxon>Mycenaceae</taxon>
        <taxon>Mycena</taxon>
    </lineage>
</organism>
<dbReference type="EMBL" id="JARKIE010000001">
    <property type="protein sequence ID" value="KAJ7710732.1"/>
    <property type="molecule type" value="Genomic_DNA"/>
</dbReference>
<evidence type="ECO:0000256" key="1">
    <source>
        <dbReference type="SAM" id="MobiDB-lite"/>
    </source>
</evidence>
<evidence type="ECO:0000313" key="2">
    <source>
        <dbReference type="EMBL" id="KAJ7710732.1"/>
    </source>
</evidence>
<comment type="caution">
    <text evidence="2">The sequence shown here is derived from an EMBL/GenBank/DDBJ whole genome shotgun (WGS) entry which is preliminary data.</text>
</comment>
<name>A0AAD7MCL1_MYCRO</name>
<feature type="region of interest" description="Disordered" evidence="1">
    <location>
        <begin position="221"/>
        <end position="249"/>
    </location>
</feature>
<gene>
    <name evidence="2" type="ORF">B0H17DRAFT_1123846</name>
</gene>
<proteinExistence type="predicted"/>
<keyword evidence="3" id="KW-1185">Reference proteome</keyword>
<dbReference type="AlphaFoldDB" id="A0AAD7MCL1"/>
<evidence type="ECO:0000313" key="3">
    <source>
        <dbReference type="Proteomes" id="UP001221757"/>
    </source>
</evidence>
<reference evidence="2" key="1">
    <citation type="submission" date="2023-03" db="EMBL/GenBank/DDBJ databases">
        <title>Massive genome expansion in bonnet fungi (Mycena s.s.) driven by repeated elements and novel gene families across ecological guilds.</title>
        <authorList>
            <consortium name="Lawrence Berkeley National Laboratory"/>
            <person name="Harder C.B."/>
            <person name="Miyauchi S."/>
            <person name="Viragh M."/>
            <person name="Kuo A."/>
            <person name="Thoen E."/>
            <person name="Andreopoulos B."/>
            <person name="Lu D."/>
            <person name="Skrede I."/>
            <person name="Drula E."/>
            <person name="Henrissat B."/>
            <person name="Morin E."/>
            <person name="Kohler A."/>
            <person name="Barry K."/>
            <person name="LaButti K."/>
            <person name="Morin E."/>
            <person name="Salamov A."/>
            <person name="Lipzen A."/>
            <person name="Mereny Z."/>
            <person name="Hegedus B."/>
            <person name="Baldrian P."/>
            <person name="Stursova M."/>
            <person name="Weitz H."/>
            <person name="Taylor A."/>
            <person name="Grigoriev I.V."/>
            <person name="Nagy L.G."/>
            <person name="Martin F."/>
            <person name="Kauserud H."/>
        </authorList>
    </citation>
    <scope>NUCLEOTIDE SEQUENCE</scope>
    <source>
        <strain evidence="2">CBHHK067</strain>
    </source>
</reference>
<protein>
    <submittedName>
        <fullName evidence="2">Uncharacterized protein</fullName>
    </submittedName>
</protein>
<sequence>MTDHLPSANTITTPLVLDKAKLPFRKKNRNTWTENQRAKAAMAPVARSLDNLQNKLNKLHAGGKVKSGKYVEINTSILEDKPLYIRDANGNLLSLALRAPEHIKKAIEDAILLIQAAMLGEFKDEDSRRALFKYHCHNVFERGKFKSHLELKMRRQFTPFIPVIARKPPFTLRERITSGLQCVRTLFVGTSTCVLKRRTCPLQVALAAAAVDVNEGEDAILESTGEGSGAGGVEEQEEGSRTPAQRWVA</sequence>
<dbReference type="Proteomes" id="UP001221757">
    <property type="component" value="Unassembled WGS sequence"/>
</dbReference>
<accession>A0AAD7MCL1</accession>